<protein>
    <submittedName>
        <fullName evidence="2">Uncharacterized protein</fullName>
    </submittedName>
</protein>
<dbReference type="EMBL" id="CAJNNW010032245">
    <property type="protein sequence ID" value="CAE8711929.1"/>
    <property type="molecule type" value="Genomic_DNA"/>
</dbReference>
<evidence type="ECO:0000256" key="1">
    <source>
        <dbReference type="SAM" id="MobiDB-lite"/>
    </source>
</evidence>
<dbReference type="Proteomes" id="UP000626109">
    <property type="component" value="Unassembled WGS sequence"/>
</dbReference>
<sequence>MPCPTTHRFGLAGVAGKNLQATLEGVLVWPKSARDGKRTKQTKTENNLSGDSQATQMGKQQNHIVGDRAHANYGSFIGVGWWAPEAPEKPTIAQDLLELM</sequence>
<comment type="caution">
    <text evidence="2">The sequence shown here is derived from an EMBL/GenBank/DDBJ whole genome shotgun (WGS) entry which is preliminary data.</text>
</comment>
<dbReference type="AlphaFoldDB" id="A0A813KW69"/>
<name>A0A813KW69_POLGL</name>
<feature type="compositionally biased region" description="Polar residues" evidence="1">
    <location>
        <begin position="44"/>
        <end position="61"/>
    </location>
</feature>
<feature type="region of interest" description="Disordered" evidence="1">
    <location>
        <begin position="32"/>
        <end position="61"/>
    </location>
</feature>
<evidence type="ECO:0000313" key="2">
    <source>
        <dbReference type="EMBL" id="CAE8711929.1"/>
    </source>
</evidence>
<organism evidence="2 3">
    <name type="scientific">Polarella glacialis</name>
    <name type="common">Dinoflagellate</name>
    <dbReference type="NCBI Taxonomy" id="89957"/>
    <lineage>
        <taxon>Eukaryota</taxon>
        <taxon>Sar</taxon>
        <taxon>Alveolata</taxon>
        <taxon>Dinophyceae</taxon>
        <taxon>Suessiales</taxon>
        <taxon>Suessiaceae</taxon>
        <taxon>Polarella</taxon>
    </lineage>
</organism>
<accession>A0A813KW69</accession>
<reference evidence="2" key="1">
    <citation type="submission" date="2021-02" db="EMBL/GenBank/DDBJ databases">
        <authorList>
            <person name="Dougan E. K."/>
            <person name="Rhodes N."/>
            <person name="Thang M."/>
            <person name="Chan C."/>
        </authorList>
    </citation>
    <scope>NUCLEOTIDE SEQUENCE</scope>
</reference>
<proteinExistence type="predicted"/>
<evidence type="ECO:0000313" key="3">
    <source>
        <dbReference type="Proteomes" id="UP000626109"/>
    </source>
</evidence>
<gene>
    <name evidence="2" type="ORF">PGLA2088_LOCUS36736</name>
</gene>